<dbReference type="AlphaFoldDB" id="A0A238W4Q5"/>
<dbReference type="GO" id="GO:0006816">
    <property type="term" value="P:calcium ion transport"/>
    <property type="evidence" value="ECO:0007669"/>
    <property type="project" value="TreeGrafter"/>
</dbReference>
<protein>
    <submittedName>
        <fullName evidence="11">PKD domain-containing protein</fullName>
    </submittedName>
</protein>
<evidence type="ECO:0000313" key="12">
    <source>
        <dbReference type="Proteomes" id="UP000198403"/>
    </source>
</evidence>
<keyword evidence="3" id="KW-0732">Signal</keyword>
<evidence type="ECO:0000256" key="9">
    <source>
        <dbReference type="ARBA" id="ARBA00023326"/>
    </source>
</evidence>
<dbReference type="SMART" id="SM00560">
    <property type="entry name" value="LamGL"/>
    <property type="match status" value="1"/>
</dbReference>
<dbReference type="Gene3D" id="2.60.40.10">
    <property type="entry name" value="Immunoglobulins"/>
    <property type="match status" value="3"/>
</dbReference>
<evidence type="ECO:0000256" key="6">
    <source>
        <dbReference type="ARBA" id="ARBA00023136"/>
    </source>
</evidence>
<dbReference type="Gene3D" id="2.60.120.200">
    <property type="match status" value="1"/>
</dbReference>
<evidence type="ECO:0000256" key="2">
    <source>
        <dbReference type="ARBA" id="ARBA00022692"/>
    </source>
</evidence>
<keyword evidence="9" id="KW-0119">Carbohydrate metabolism</keyword>
<dbReference type="CDD" id="cd00146">
    <property type="entry name" value="PKD"/>
    <property type="match status" value="2"/>
</dbReference>
<keyword evidence="4" id="KW-0677">Repeat</keyword>
<name>A0A238W4Q5_9ACTN</name>
<dbReference type="GO" id="GO:0005886">
    <property type="term" value="C:plasma membrane"/>
    <property type="evidence" value="ECO:0007669"/>
    <property type="project" value="TreeGrafter"/>
</dbReference>
<dbReference type="InterPro" id="IPR003961">
    <property type="entry name" value="FN3_dom"/>
</dbReference>
<sequence length="1192" mass="121031">MFARVTALPRSLVAGLLSLLLIAGVFGGLVPGVARADSAPANPADPATPTTVTADPLPTVQINGVAWAQAVVGTTVYVAGQFTSARPAGAPAGTQETPRNHLLAYDIRTGELITSFAPRLNAQALAITASPDGSRIYVGGDFTQVDGQARSRIAAFDTATGALVAGFRPAVSGRVRAVAATNTTVYLGGGITAVGSASRTRLAAVSAANGALLPWAPVPGTGPTDGNRYPYDPARNKLTSNEVLALVVTGGGSQVVAAGRFYTLNGTKASGVGALDAVTGAVRPFAANQRITNQGAHSAIYSLSLSADGATVYGTGYDYWGPGNIEGAFAADAAGGRLQWMADCRGDTYASFASGGALYLASHAHNCSNIRSFPEHDPQIFKYATAVSLAATGTVGPFTVRANNGPMAGQPAPSVLPWYPDMAKGGYTKQYQAGWTVTGNGQYVVYGGEFPAVNGVPQQGLVRYAMPSLAPNAVGPRAAGLTPSVTALGPASVRVSWRSAHDADNENLTYRVYRDGDTTTPVHTVTAPSAWWNTPMLAFTDTGLTAGSHRYRVAVSDPSGNRVVSAWTSVDVAAGTAPPRRPYLETVRADGAVALWSLGEASGATAYDRIGAADMTINSGVTRGRAGALARDPDTAFQFNGSSTGFLATAQPVPAPQTFSVEAWFNTTSTAGGKIIGFGNANTGTSTSYDRHVYLDGAGRVYFGVWPAETRSISSGAGHNDGRWHHVVASLSAEGMALYVDGRLVASRADTRWGQPMTGYWRIGGDSPWTGAAFLAGRIDEVALYPQALSAARVAAHNELGRTGNAANIAPTATFSSTPDDLTVAFDATGSTDPDGTIQGYAWDFGDGSTGSGATASHTYEAAGTYPVTLTVTDDKGATARHGASVVVTAPVNQAPAAAFEASGSGLSVTFDGSGSADPDGTIQGYAWDFGDGATGEGATVTHTYGTAGTYPVRLTVTDDAGASGTVTRSVMISDSSAPPAAAADSFGRSVAEGWGTADVGGAWSMAGPASVSDGVGHLQLGVGRSSSGYLTGVSVADVAVQTAVSLDALPTGGGGYVYLVGRRVEAADYRASLKVTATGKVVLGLSRLEAGRETKLTAAELPGVVYTPGMVLLVRLDVSGSGTSVLGAKAWPAGTAEPAAWQVSASDSTAALQGPGGVGVAAFLSGSATKPLRVDVDDLWAGPSGTAPTTA</sequence>
<evidence type="ECO:0000256" key="3">
    <source>
        <dbReference type="ARBA" id="ARBA00022729"/>
    </source>
</evidence>
<dbReference type="InterPro" id="IPR011044">
    <property type="entry name" value="Quino_amine_DH_bsu"/>
</dbReference>
<dbReference type="InterPro" id="IPR000601">
    <property type="entry name" value="PKD_dom"/>
</dbReference>
<dbReference type="EMBL" id="FZNO01000006">
    <property type="protein sequence ID" value="SNR41381.1"/>
    <property type="molecule type" value="Genomic_DNA"/>
</dbReference>
<feature type="domain" description="PKD" evidence="10">
    <location>
        <begin position="807"/>
        <end position="895"/>
    </location>
</feature>
<dbReference type="SUPFAM" id="SSF50969">
    <property type="entry name" value="YVTN repeat-like/Quinoprotein amine dehydrogenase"/>
    <property type="match status" value="1"/>
</dbReference>
<dbReference type="PROSITE" id="PS50093">
    <property type="entry name" value="PKD"/>
    <property type="match status" value="2"/>
</dbReference>
<evidence type="ECO:0000256" key="7">
    <source>
        <dbReference type="ARBA" id="ARBA00023157"/>
    </source>
</evidence>
<comment type="subcellular location">
    <subcellularLocation>
        <location evidence="1">Membrane</location>
        <topology evidence="1">Multi-pass membrane protein</topology>
    </subcellularLocation>
</comment>
<keyword evidence="7" id="KW-1015">Disulfide bond</keyword>
<keyword evidence="2" id="KW-0812">Transmembrane</keyword>
<dbReference type="SMART" id="SM00089">
    <property type="entry name" value="PKD"/>
    <property type="match status" value="3"/>
</dbReference>
<dbReference type="InterPro" id="IPR013783">
    <property type="entry name" value="Ig-like_fold"/>
</dbReference>
<keyword evidence="8" id="KW-0326">Glycosidase</keyword>
<proteinExistence type="predicted"/>
<keyword evidence="12" id="KW-1185">Reference proteome</keyword>
<dbReference type="PANTHER" id="PTHR46730:SF1">
    <property type="entry name" value="PLAT DOMAIN-CONTAINING PROTEIN"/>
    <property type="match status" value="1"/>
</dbReference>
<dbReference type="PANTHER" id="PTHR46730">
    <property type="entry name" value="POLYCYSTIN-1"/>
    <property type="match status" value="1"/>
</dbReference>
<dbReference type="CDD" id="cd00063">
    <property type="entry name" value="FN3"/>
    <property type="match status" value="1"/>
</dbReference>
<dbReference type="SUPFAM" id="SSF49899">
    <property type="entry name" value="Concanavalin A-like lectins/glucanases"/>
    <property type="match status" value="1"/>
</dbReference>
<feature type="domain" description="PKD" evidence="10">
    <location>
        <begin position="892"/>
        <end position="973"/>
    </location>
</feature>
<dbReference type="Pfam" id="PF13385">
    <property type="entry name" value="Laminin_G_3"/>
    <property type="match status" value="1"/>
</dbReference>
<evidence type="ECO:0000259" key="10">
    <source>
        <dbReference type="PROSITE" id="PS50093"/>
    </source>
</evidence>
<evidence type="ECO:0000313" key="11">
    <source>
        <dbReference type="EMBL" id="SNR41381.1"/>
    </source>
</evidence>
<evidence type="ECO:0000256" key="5">
    <source>
        <dbReference type="ARBA" id="ARBA00022989"/>
    </source>
</evidence>
<dbReference type="InterPro" id="IPR036116">
    <property type="entry name" value="FN3_sf"/>
</dbReference>
<keyword evidence="8" id="KW-0378">Hydrolase</keyword>
<evidence type="ECO:0000256" key="1">
    <source>
        <dbReference type="ARBA" id="ARBA00004141"/>
    </source>
</evidence>
<dbReference type="Proteomes" id="UP000198403">
    <property type="component" value="Unassembled WGS sequence"/>
</dbReference>
<accession>A0A238W4Q5</accession>
<dbReference type="Pfam" id="PF18911">
    <property type="entry name" value="PKD_4"/>
    <property type="match status" value="2"/>
</dbReference>
<dbReference type="OrthoDB" id="9802683at2"/>
<dbReference type="GO" id="GO:0016798">
    <property type="term" value="F:hydrolase activity, acting on glycosyl bonds"/>
    <property type="evidence" value="ECO:0007669"/>
    <property type="project" value="UniProtKB-KW"/>
</dbReference>
<dbReference type="RefSeq" id="WP_089335906.1">
    <property type="nucleotide sequence ID" value="NZ_FZNO01000006.1"/>
</dbReference>
<dbReference type="InterPro" id="IPR022409">
    <property type="entry name" value="PKD/Chitinase_dom"/>
</dbReference>
<dbReference type="SUPFAM" id="SSF49299">
    <property type="entry name" value="PKD domain"/>
    <property type="match status" value="2"/>
</dbReference>
<evidence type="ECO:0000256" key="4">
    <source>
        <dbReference type="ARBA" id="ARBA00022737"/>
    </source>
</evidence>
<keyword evidence="5" id="KW-1133">Transmembrane helix</keyword>
<gene>
    <name evidence="11" type="ORF">SAMN06272737_10699</name>
</gene>
<dbReference type="InterPro" id="IPR013320">
    <property type="entry name" value="ConA-like_dom_sf"/>
</dbReference>
<dbReference type="GO" id="GO:0000272">
    <property type="term" value="P:polysaccharide catabolic process"/>
    <property type="evidence" value="ECO:0007669"/>
    <property type="project" value="UniProtKB-KW"/>
</dbReference>
<dbReference type="InterPro" id="IPR035986">
    <property type="entry name" value="PKD_dom_sf"/>
</dbReference>
<dbReference type="GO" id="GO:0005261">
    <property type="term" value="F:monoatomic cation channel activity"/>
    <property type="evidence" value="ECO:0007669"/>
    <property type="project" value="TreeGrafter"/>
</dbReference>
<reference evidence="11 12" key="1">
    <citation type="submission" date="2017-06" db="EMBL/GenBank/DDBJ databases">
        <authorList>
            <person name="Kim H.J."/>
            <person name="Triplett B.A."/>
        </authorList>
    </citation>
    <scope>NUCLEOTIDE SEQUENCE [LARGE SCALE GENOMIC DNA]</scope>
    <source>
        <strain evidence="11 12">DSM 44272</strain>
    </source>
</reference>
<dbReference type="InterPro" id="IPR006558">
    <property type="entry name" value="LamG-like"/>
</dbReference>
<organism evidence="11 12">
    <name type="scientific">Blastococcus mobilis</name>
    <dbReference type="NCBI Taxonomy" id="1938746"/>
    <lineage>
        <taxon>Bacteria</taxon>
        <taxon>Bacillati</taxon>
        <taxon>Actinomycetota</taxon>
        <taxon>Actinomycetes</taxon>
        <taxon>Geodermatophilales</taxon>
        <taxon>Geodermatophilaceae</taxon>
        <taxon>Blastococcus</taxon>
    </lineage>
</organism>
<keyword evidence="6" id="KW-0472">Membrane</keyword>
<evidence type="ECO:0000256" key="8">
    <source>
        <dbReference type="ARBA" id="ARBA00023295"/>
    </source>
</evidence>
<keyword evidence="9" id="KW-0624">Polysaccharide degradation</keyword>
<dbReference type="SUPFAM" id="SSF49265">
    <property type="entry name" value="Fibronectin type III"/>
    <property type="match status" value="1"/>
</dbReference>